<sequence length="253" mass="28081">SFFTNHHGDGPRLGCVTHRVLNEILGNLGAIKKVQDGDLFDMFAWRVTLTSSLSGFISDVYRSNLFNRETQFQVAISTETKDALAARYIRGNNLVLSQFAEREAGRVQARLSNLVSQGASTQDIIKDVRATFSKINTRRARVIANHEASKAYSQSRSDFWDEAAPDVTKTKVWLGSIGGIYDRVHHNNIASVPFGEQFVFIGADGFTVNARFPNDPLMPIGESINCACDYTIEFDETELNSMAQHGERSLIGV</sequence>
<reference evidence="1" key="1">
    <citation type="journal article" date="2015" name="Nature">
        <title>Complex archaea that bridge the gap between prokaryotes and eukaryotes.</title>
        <authorList>
            <person name="Spang A."/>
            <person name="Saw J.H."/>
            <person name="Jorgensen S.L."/>
            <person name="Zaremba-Niedzwiedzka K."/>
            <person name="Martijn J."/>
            <person name="Lind A.E."/>
            <person name="van Eijk R."/>
            <person name="Schleper C."/>
            <person name="Guy L."/>
            <person name="Ettema T.J."/>
        </authorList>
    </citation>
    <scope>NUCLEOTIDE SEQUENCE</scope>
</reference>
<accession>A0A0F8W679</accession>
<evidence type="ECO:0000313" key="1">
    <source>
        <dbReference type="EMBL" id="KKK52182.1"/>
    </source>
</evidence>
<dbReference type="EMBL" id="LAZR01067150">
    <property type="protein sequence ID" value="KKK52182.1"/>
    <property type="molecule type" value="Genomic_DNA"/>
</dbReference>
<dbReference type="AlphaFoldDB" id="A0A0F8W679"/>
<gene>
    <name evidence="1" type="ORF">LCGC14_3107500</name>
</gene>
<organism evidence="1">
    <name type="scientific">marine sediment metagenome</name>
    <dbReference type="NCBI Taxonomy" id="412755"/>
    <lineage>
        <taxon>unclassified sequences</taxon>
        <taxon>metagenomes</taxon>
        <taxon>ecological metagenomes</taxon>
    </lineage>
</organism>
<name>A0A0F8W679_9ZZZZ</name>
<proteinExistence type="predicted"/>
<feature type="non-terminal residue" evidence="1">
    <location>
        <position position="1"/>
    </location>
</feature>
<comment type="caution">
    <text evidence="1">The sequence shown here is derived from an EMBL/GenBank/DDBJ whole genome shotgun (WGS) entry which is preliminary data.</text>
</comment>
<protein>
    <recommendedName>
        <fullName evidence="2">Phage head morphogenesis domain-containing protein</fullName>
    </recommendedName>
</protein>
<evidence type="ECO:0008006" key="2">
    <source>
        <dbReference type="Google" id="ProtNLM"/>
    </source>
</evidence>